<protein>
    <submittedName>
        <fullName evidence="1">Uncharacterized protein</fullName>
    </submittedName>
</protein>
<evidence type="ECO:0000313" key="2">
    <source>
        <dbReference type="Proteomes" id="UP000070376"/>
    </source>
</evidence>
<comment type="caution">
    <text evidence="1">The sequence shown here is derived from an EMBL/GenBank/DDBJ whole genome shotgun (WGS) entry which is preliminary data.</text>
</comment>
<dbReference type="EMBL" id="LRPN01000184">
    <property type="protein sequence ID" value="KWZ76926.1"/>
    <property type="molecule type" value="Genomic_DNA"/>
</dbReference>
<dbReference type="Proteomes" id="UP000070376">
    <property type="component" value="Unassembled WGS sequence"/>
</dbReference>
<dbReference type="AlphaFoldDB" id="A0A133KBI0"/>
<evidence type="ECO:0000313" key="1">
    <source>
        <dbReference type="EMBL" id="KWZ76926.1"/>
    </source>
</evidence>
<reference evidence="2" key="1">
    <citation type="submission" date="2016-01" db="EMBL/GenBank/DDBJ databases">
        <authorList>
            <person name="Mitreva M."/>
            <person name="Pepin K.H."/>
            <person name="Mihindukulasuriya K.A."/>
            <person name="Fulton R."/>
            <person name="Fronick C."/>
            <person name="O'Laughlin M."/>
            <person name="Miner T."/>
            <person name="Herter B."/>
            <person name="Rosa B.A."/>
            <person name="Cordes M."/>
            <person name="Tomlinson C."/>
            <person name="Wollam A."/>
            <person name="Palsikar V.B."/>
            <person name="Mardis E.R."/>
            <person name="Wilson R.K."/>
        </authorList>
    </citation>
    <scope>NUCLEOTIDE SEQUENCE [LARGE SCALE GENOMIC DNA]</scope>
    <source>
        <strain evidence="2">GED7749B</strain>
    </source>
</reference>
<proteinExistence type="predicted"/>
<accession>A0A133KBI0</accession>
<sequence length="54" mass="6346">MSFIGFMKDKTRAEKQGKVMKDKPGTGNQRNVLHGAYERQRSTWMKEIFFISHV</sequence>
<organism evidence="1 2">
    <name type="scientific">Heyndrickxia coagulans</name>
    <name type="common">Weizmannia coagulans</name>
    <dbReference type="NCBI Taxonomy" id="1398"/>
    <lineage>
        <taxon>Bacteria</taxon>
        <taxon>Bacillati</taxon>
        <taxon>Bacillota</taxon>
        <taxon>Bacilli</taxon>
        <taxon>Bacillales</taxon>
        <taxon>Bacillaceae</taxon>
        <taxon>Heyndrickxia</taxon>
    </lineage>
</organism>
<name>A0A133KBI0_HEYCO</name>
<dbReference type="PATRIC" id="fig|1398.22.peg.3600"/>
<gene>
    <name evidence="1" type="ORF">HMPREF3213_03593</name>
</gene>